<dbReference type="SUPFAM" id="SSF53167">
    <property type="entry name" value="Purine and uridine phosphorylases"/>
    <property type="match status" value="1"/>
</dbReference>
<dbReference type="EC" id="2.4.2.3" evidence="1"/>
<dbReference type="Pfam" id="PF01048">
    <property type="entry name" value="PNP_UDP_1"/>
    <property type="match status" value="1"/>
</dbReference>
<protein>
    <recommendedName>
        <fullName evidence="2">Uridine phosphorylase</fullName>
        <ecNumber evidence="1">2.4.2.3</ecNumber>
    </recommendedName>
</protein>
<dbReference type="Gene3D" id="3.40.50.1580">
    <property type="entry name" value="Nucleoside phosphorylase domain"/>
    <property type="match status" value="1"/>
</dbReference>
<dbReference type="InterPro" id="IPR000845">
    <property type="entry name" value="Nucleoside_phosphorylase_d"/>
</dbReference>
<evidence type="ECO:0000256" key="2">
    <source>
        <dbReference type="ARBA" id="ARBA00021980"/>
    </source>
</evidence>
<dbReference type="EMBL" id="JACHIP010000021">
    <property type="protein sequence ID" value="MBB5060853.1"/>
    <property type="molecule type" value="Genomic_DNA"/>
</dbReference>
<dbReference type="GO" id="GO:0009116">
    <property type="term" value="P:nucleoside metabolic process"/>
    <property type="evidence" value="ECO:0007669"/>
    <property type="project" value="InterPro"/>
</dbReference>
<reference evidence="5 6" key="1">
    <citation type="submission" date="2020-08" db="EMBL/GenBank/DDBJ databases">
        <title>Genomic Encyclopedia of Type Strains, Phase IV (KMG-V): Genome sequencing to study the core and pangenomes of soil and plant-associated prokaryotes.</title>
        <authorList>
            <person name="Whitman W."/>
        </authorList>
    </citation>
    <scope>NUCLEOTIDE SEQUENCE [LARGE SCALE GENOMIC DNA]</scope>
    <source>
        <strain evidence="5 6">M8UP14</strain>
    </source>
</reference>
<feature type="domain" description="Nucleoside phosphorylase" evidence="4">
    <location>
        <begin position="44"/>
        <end position="216"/>
    </location>
</feature>
<dbReference type="PANTHER" id="PTHR43691">
    <property type="entry name" value="URIDINE PHOSPHORYLASE"/>
    <property type="match status" value="1"/>
</dbReference>
<dbReference type="AlphaFoldDB" id="A0A7W7ZJF9"/>
<comment type="caution">
    <text evidence="5">The sequence shown here is derived from an EMBL/GenBank/DDBJ whole genome shotgun (WGS) entry which is preliminary data.</text>
</comment>
<dbReference type="PANTHER" id="PTHR43691:SF11">
    <property type="entry name" value="FI09636P-RELATED"/>
    <property type="match status" value="1"/>
</dbReference>
<evidence type="ECO:0000259" key="4">
    <source>
        <dbReference type="Pfam" id="PF01048"/>
    </source>
</evidence>
<accession>A0A7W7ZJF9</accession>
<dbReference type="GO" id="GO:0005829">
    <property type="term" value="C:cytosol"/>
    <property type="evidence" value="ECO:0007669"/>
    <property type="project" value="TreeGrafter"/>
</dbReference>
<dbReference type="Proteomes" id="UP000540989">
    <property type="component" value="Unassembled WGS sequence"/>
</dbReference>
<sequence length="247" mass="26737">MEAVRMERGLKGKDVPSICLLDFDGDLTDWLVASGIARPFPTWACFHTKMYSFWVDGLEVGIVARTIGGPYAVLVAEQLLVCGAEIQLGLTSAGRIDPTLSLPSLVVATSAIRDEGTSYHYVAPAETIAANAALADCLYAGLQGLKNPVHRGRVWTTDAPYRETLQEIDENASRGALAVEMQAASLFAFAEARTARIGIVAHLTNAVDHTNEQFDKGSNENGWEIVLAMCRSVRQLLSEPTAGRVFR</sequence>
<dbReference type="CDD" id="cd09007">
    <property type="entry name" value="NP-I_spr0068"/>
    <property type="match status" value="1"/>
</dbReference>
<name>A0A7W7ZJF9_9BACT</name>
<evidence type="ECO:0000256" key="3">
    <source>
        <dbReference type="ARBA" id="ARBA00048447"/>
    </source>
</evidence>
<evidence type="ECO:0000256" key="1">
    <source>
        <dbReference type="ARBA" id="ARBA00011888"/>
    </source>
</evidence>
<evidence type="ECO:0000313" key="6">
    <source>
        <dbReference type="Proteomes" id="UP000540989"/>
    </source>
</evidence>
<keyword evidence="6" id="KW-1185">Reference proteome</keyword>
<comment type="catalytic activity">
    <reaction evidence="3">
        <text>uridine + phosphate = alpha-D-ribose 1-phosphate + uracil</text>
        <dbReference type="Rhea" id="RHEA:24388"/>
        <dbReference type="ChEBI" id="CHEBI:16704"/>
        <dbReference type="ChEBI" id="CHEBI:17568"/>
        <dbReference type="ChEBI" id="CHEBI:43474"/>
        <dbReference type="ChEBI" id="CHEBI:57720"/>
        <dbReference type="EC" id="2.4.2.3"/>
    </reaction>
</comment>
<proteinExistence type="predicted"/>
<dbReference type="GO" id="GO:0004850">
    <property type="term" value="F:uridine phosphorylase activity"/>
    <property type="evidence" value="ECO:0007669"/>
    <property type="project" value="UniProtKB-EC"/>
</dbReference>
<dbReference type="InterPro" id="IPR035994">
    <property type="entry name" value="Nucleoside_phosphorylase_sf"/>
</dbReference>
<evidence type="ECO:0000313" key="5">
    <source>
        <dbReference type="EMBL" id="MBB5060853.1"/>
    </source>
</evidence>
<organism evidence="5 6">
    <name type="scientific">Granulicella aggregans</name>
    <dbReference type="NCBI Taxonomy" id="474949"/>
    <lineage>
        <taxon>Bacteria</taxon>
        <taxon>Pseudomonadati</taxon>
        <taxon>Acidobacteriota</taxon>
        <taxon>Terriglobia</taxon>
        <taxon>Terriglobales</taxon>
        <taxon>Acidobacteriaceae</taxon>
        <taxon>Granulicella</taxon>
    </lineage>
</organism>
<gene>
    <name evidence="5" type="ORF">HDF16_005589</name>
</gene>